<keyword evidence="3" id="KW-1185">Reference proteome</keyword>
<dbReference type="Proteomes" id="UP000053464">
    <property type="component" value="Unassembled WGS sequence"/>
</dbReference>
<feature type="transmembrane region" description="Helical" evidence="1">
    <location>
        <begin position="183"/>
        <end position="204"/>
    </location>
</feature>
<evidence type="ECO:0000256" key="1">
    <source>
        <dbReference type="SAM" id="Phobius"/>
    </source>
</evidence>
<gene>
    <name evidence="2" type="ORF">AAW00_02555</name>
</gene>
<dbReference type="RefSeq" id="WP_047002750.1">
    <property type="nucleotide sequence ID" value="NZ_LBHB01000001.1"/>
</dbReference>
<dbReference type="OrthoDB" id="7427213at2"/>
<name>A0A0G9N1D1_9SPHN</name>
<dbReference type="EMBL" id="LBHB01000001">
    <property type="protein sequence ID" value="KLE35348.1"/>
    <property type="molecule type" value="Genomic_DNA"/>
</dbReference>
<comment type="caution">
    <text evidence="2">The sequence shown here is derived from an EMBL/GenBank/DDBJ whole genome shotgun (WGS) entry which is preliminary data.</text>
</comment>
<dbReference type="STRING" id="1581420.AAW00_02555"/>
<keyword evidence="1" id="KW-0812">Transmembrane</keyword>
<dbReference type="PATRIC" id="fig|1581420.6.peg.513"/>
<reference evidence="2 3" key="1">
    <citation type="submission" date="2015-04" db="EMBL/GenBank/DDBJ databases">
        <title>The draft genome sequence of Erythrobacter luteus KA37.</title>
        <authorList>
            <person name="Zhuang L."/>
            <person name="Liu Y."/>
            <person name="Shao Z."/>
        </authorList>
    </citation>
    <scope>NUCLEOTIDE SEQUENCE [LARGE SCALE GENOMIC DNA]</scope>
    <source>
        <strain evidence="2 3">KA37</strain>
    </source>
</reference>
<sequence>MAFVQTRSVDLGTLLQDTFEGLKDLRRQLAIYFGAFFAAGLLVDGENEMRGLVAIAATGGYFFMQYWLYQVMLRRAGLLHDEKMRLPGFVGMALLLILPILFAFNLFVIPGIILVARWIISPAALVAGPRNVFQALGDGWQASSSNTTALSLAVTVLGLIWLAIFVVLAGLGAVLTGGDGGDGLTWLGIHVLPVLLMGLSVAAYRNLNDETETLAQVFA</sequence>
<feature type="transmembrane region" description="Helical" evidence="1">
    <location>
        <begin position="51"/>
        <end position="69"/>
    </location>
</feature>
<evidence type="ECO:0000313" key="3">
    <source>
        <dbReference type="Proteomes" id="UP000053464"/>
    </source>
</evidence>
<proteinExistence type="predicted"/>
<evidence type="ECO:0008006" key="4">
    <source>
        <dbReference type="Google" id="ProtNLM"/>
    </source>
</evidence>
<keyword evidence="1" id="KW-1133">Transmembrane helix</keyword>
<evidence type="ECO:0000313" key="2">
    <source>
        <dbReference type="EMBL" id="KLE35348.1"/>
    </source>
</evidence>
<feature type="transmembrane region" description="Helical" evidence="1">
    <location>
        <begin position="149"/>
        <end position="171"/>
    </location>
</feature>
<accession>A0A0G9N1D1</accession>
<feature type="transmembrane region" description="Helical" evidence="1">
    <location>
        <begin position="89"/>
        <end position="120"/>
    </location>
</feature>
<protein>
    <recommendedName>
        <fullName evidence="4">Glycerophosphoryl diester phosphodiesterase membrane domain-containing protein</fullName>
    </recommendedName>
</protein>
<organism evidence="2 3">
    <name type="scientific">Aurantiacibacter luteus</name>
    <dbReference type="NCBI Taxonomy" id="1581420"/>
    <lineage>
        <taxon>Bacteria</taxon>
        <taxon>Pseudomonadati</taxon>
        <taxon>Pseudomonadota</taxon>
        <taxon>Alphaproteobacteria</taxon>
        <taxon>Sphingomonadales</taxon>
        <taxon>Erythrobacteraceae</taxon>
        <taxon>Aurantiacibacter</taxon>
    </lineage>
</organism>
<keyword evidence="1" id="KW-0472">Membrane</keyword>
<dbReference type="AlphaFoldDB" id="A0A0G9N1D1"/>